<dbReference type="AlphaFoldDB" id="D8P7M6"/>
<dbReference type="EMBL" id="FP929003">
    <property type="protein sequence ID" value="CBK43372.1"/>
    <property type="molecule type" value="Genomic_DNA"/>
</dbReference>
<organism evidence="1 2">
    <name type="scientific">Nitrospira defluvii</name>
    <dbReference type="NCBI Taxonomy" id="330214"/>
    <lineage>
        <taxon>Bacteria</taxon>
        <taxon>Pseudomonadati</taxon>
        <taxon>Nitrospirota</taxon>
        <taxon>Nitrospiria</taxon>
        <taxon>Nitrospirales</taxon>
        <taxon>Nitrospiraceae</taxon>
        <taxon>Nitrospira</taxon>
    </lineage>
</organism>
<keyword evidence="2" id="KW-1185">Reference proteome</keyword>
<protein>
    <submittedName>
        <fullName evidence="1">Uncharacterized protein</fullName>
    </submittedName>
</protein>
<accession>D8P7M6</accession>
<gene>
    <name evidence="1" type="ORF">NIDE3694</name>
</gene>
<dbReference type="KEGG" id="nde:NIDE3694"/>
<name>D8P7M6_9BACT</name>
<dbReference type="HOGENOM" id="CLU_1375998_0_0_0"/>
<evidence type="ECO:0000313" key="1">
    <source>
        <dbReference type="EMBL" id="CBK43372.1"/>
    </source>
</evidence>
<proteinExistence type="predicted"/>
<dbReference type="Proteomes" id="UP000001660">
    <property type="component" value="Chromosome"/>
</dbReference>
<dbReference type="STRING" id="330214.NIDE3694"/>
<sequence>MDPGHLKVILLTVILGVQIGCVWHGESADHLWGPTLFRVAAPPDSQAFLAEQAWLPLLVEGGNRWGITIGYFSKLLSVPLAIRQTDGTAVQRHPFSWYALATIPIGSWQMSPFHASIQRVREAEFVAKRIVGIQLSTGLDKEGSNLTFGTSRTSRFWPHSDALYLLEFSSNSPIATRFLVCDAKQNESLEPCLQEVVQ</sequence>
<evidence type="ECO:0000313" key="2">
    <source>
        <dbReference type="Proteomes" id="UP000001660"/>
    </source>
</evidence>
<reference evidence="1 2" key="1">
    <citation type="journal article" date="2010" name="Proc. Natl. Acad. Sci. U.S.A.">
        <title>A Nitrospira metagenome illuminates the physiology and evolution of globally important nitrite-oxidizing bacteria.</title>
        <authorList>
            <person name="Lucker S."/>
            <person name="Wagner M."/>
            <person name="Maixner F."/>
            <person name="Pelletier E."/>
            <person name="Koch H."/>
            <person name="Vacherie B."/>
            <person name="Rattei T."/>
            <person name="Sinninghe Damste J."/>
            <person name="Spieck E."/>
            <person name="Le Paslier D."/>
            <person name="Daims H."/>
        </authorList>
    </citation>
    <scope>NUCLEOTIDE SEQUENCE [LARGE SCALE GENOMIC DNA]</scope>
</reference>